<accession>A0A1B9FWX1</accession>
<keyword evidence="1" id="KW-1133">Transmembrane helix</keyword>
<dbReference type="AlphaFoldDB" id="A0A1B9FWX1"/>
<dbReference type="VEuPathDB" id="FungiDB:I302_07618"/>
<protein>
    <submittedName>
        <fullName evidence="2">Uncharacterized protein</fullName>
    </submittedName>
</protein>
<organism evidence="2">
    <name type="scientific">Kwoniella bestiolae CBS 10118</name>
    <dbReference type="NCBI Taxonomy" id="1296100"/>
    <lineage>
        <taxon>Eukaryota</taxon>
        <taxon>Fungi</taxon>
        <taxon>Dikarya</taxon>
        <taxon>Basidiomycota</taxon>
        <taxon>Agaricomycotina</taxon>
        <taxon>Tremellomycetes</taxon>
        <taxon>Tremellales</taxon>
        <taxon>Cryptococcaceae</taxon>
        <taxon>Kwoniella</taxon>
    </lineage>
</organism>
<keyword evidence="1" id="KW-0472">Membrane</keyword>
<keyword evidence="1" id="KW-0812">Transmembrane</keyword>
<evidence type="ECO:0000256" key="1">
    <source>
        <dbReference type="SAM" id="Phobius"/>
    </source>
</evidence>
<dbReference type="EMBL" id="KI894024">
    <property type="protein sequence ID" value="OCF23264.1"/>
    <property type="molecule type" value="Genomic_DNA"/>
</dbReference>
<sequence>MSETNSTGSDGSGSTDWWSEYGLILLFCVGGVILVAMGSFLYWQQRGGKFRCRIGKAKDKLKDKGHSTLWSYYLRQKDVNGKFCCFQTRSKRRVDRGEA</sequence>
<reference evidence="2" key="1">
    <citation type="submission" date="2013-07" db="EMBL/GenBank/DDBJ databases">
        <title>The Genome Sequence of Cryptococcus bestiolae CBS10118.</title>
        <authorList>
            <consortium name="The Broad Institute Genome Sequencing Platform"/>
            <person name="Cuomo C."/>
            <person name="Litvintseva A."/>
            <person name="Chen Y."/>
            <person name="Heitman J."/>
            <person name="Sun S."/>
            <person name="Springer D."/>
            <person name="Dromer F."/>
            <person name="Young S.K."/>
            <person name="Zeng Q."/>
            <person name="Gargeya S."/>
            <person name="Fitzgerald M."/>
            <person name="Abouelleil A."/>
            <person name="Alvarado L."/>
            <person name="Berlin A.M."/>
            <person name="Chapman S.B."/>
            <person name="Dewar J."/>
            <person name="Goldberg J."/>
            <person name="Griggs A."/>
            <person name="Gujja S."/>
            <person name="Hansen M."/>
            <person name="Howarth C."/>
            <person name="Imamovic A."/>
            <person name="Larimer J."/>
            <person name="McCowan C."/>
            <person name="Murphy C."/>
            <person name="Pearson M."/>
            <person name="Priest M."/>
            <person name="Roberts A."/>
            <person name="Saif S."/>
            <person name="Shea T."/>
            <person name="Sykes S."/>
            <person name="Wortman J."/>
            <person name="Nusbaum C."/>
            <person name="Birren B."/>
        </authorList>
    </citation>
    <scope>NUCLEOTIDE SEQUENCE [LARGE SCALE GENOMIC DNA]</scope>
    <source>
        <strain evidence="2">CBS 10118</strain>
    </source>
</reference>
<evidence type="ECO:0000313" key="2">
    <source>
        <dbReference type="EMBL" id="OCF23264.1"/>
    </source>
</evidence>
<name>A0A1B9FWX1_9TREE</name>
<proteinExistence type="predicted"/>
<reference evidence="2" key="2">
    <citation type="submission" date="2014-01" db="EMBL/GenBank/DDBJ databases">
        <title>Evolution of pathogenesis and genome organization in the Tremellales.</title>
        <authorList>
            <person name="Cuomo C."/>
            <person name="Litvintseva A."/>
            <person name="Heitman J."/>
            <person name="Chen Y."/>
            <person name="Sun S."/>
            <person name="Springer D."/>
            <person name="Dromer F."/>
            <person name="Young S."/>
            <person name="Zeng Q."/>
            <person name="Chapman S."/>
            <person name="Gujja S."/>
            <person name="Saif S."/>
            <person name="Birren B."/>
        </authorList>
    </citation>
    <scope>NUCLEOTIDE SEQUENCE</scope>
    <source>
        <strain evidence="2">CBS 10118</strain>
    </source>
</reference>
<gene>
    <name evidence="2" type="ORF">I302_07618</name>
</gene>
<feature type="transmembrane region" description="Helical" evidence="1">
    <location>
        <begin position="21"/>
        <end position="43"/>
    </location>
</feature>